<keyword evidence="1" id="KW-0732">Signal</keyword>
<proteinExistence type="predicted"/>
<organism evidence="2 3">
    <name type="scientific">Moniliophthora roreri</name>
    <name type="common">Frosty pod rot fungus</name>
    <name type="synonym">Monilia roreri</name>
    <dbReference type="NCBI Taxonomy" id="221103"/>
    <lineage>
        <taxon>Eukaryota</taxon>
        <taxon>Fungi</taxon>
        <taxon>Dikarya</taxon>
        <taxon>Basidiomycota</taxon>
        <taxon>Agaricomycotina</taxon>
        <taxon>Agaricomycetes</taxon>
        <taxon>Agaricomycetidae</taxon>
        <taxon>Agaricales</taxon>
        <taxon>Marasmiineae</taxon>
        <taxon>Marasmiaceae</taxon>
        <taxon>Moniliophthora</taxon>
    </lineage>
</organism>
<evidence type="ECO:0000256" key="1">
    <source>
        <dbReference type="SAM" id="SignalP"/>
    </source>
</evidence>
<evidence type="ECO:0000313" key="2">
    <source>
        <dbReference type="EMBL" id="KTB46190.1"/>
    </source>
</evidence>
<dbReference type="EMBL" id="LATX01000458">
    <property type="protein sequence ID" value="KTB46190.1"/>
    <property type="molecule type" value="Genomic_DNA"/>
</dbReference>
<evidence type="ECO:0000313" key="3">
    <source>
        <dbReference type="Proteomes" id="UP000054988"/>
    </source>
</evidence>
<accession>A0A0W0GCA9</accession>
<reference evidence="2 3" key="1">
    <citation type="submission" date="2015-12" db="EMBL/GenBank/DDBJ databases">
        <title>Draft genome sequence of Moniliophthora roreri, the causal agent of frosty pod rot of cacao.</title>
        <authorList>
            <person name="Aime M.C."/>
            <person name="Diaz-Valderrama J.R."/>
            <person name="Kijpornyongpan T."/>
            <person name="Phillips-Mora W."/>
        </authorList>
    </citation>
    <scope>NUCLEOTIDE SEQUENCE [LARGE SCALE GENOMIC DNA]</scope>
    <source>
        <strain evidence="2 3">MCA 2952</strain>
    </source>
</reference>
<dbReference type="Proteomes" id="UP000054988">
    <property type="component" value="Unassembled WGS sequence"/>
</dbReference>
<feature type="chain" id="PRO_5006902555" evidence="1">
    <location>
        <begin position="27"/>
        <end position="39"/>
    </location>
</feature>
<comment type="caution">
    <text evidence="2">The sequence shown here is derived from an EMBL/GenBank/DDBJ whole genome shotgun (WGS) entry which is preliminary data.</text>
</comment>
<gene>
    <name evidence="2" type="ORF">WG66_1230</name>
</gene>
<protein>
    <submittedName>
        <fullName evidence="2">Uncharacterized protein</fullName>
    </submittedName>
</protein>
<sequence length="39" mass="3931">MINLSKSAFIAPVVFFAIATLAATQADVPLEVVGPVASA</sequence>
<dbReference type="AlphaFoldDB" id="A0A0W0GCA9"/>
<name>A0A0W0GCA9_MONRR</name>
<feature type="signal peptide" evidence="1">
    <location>
        <begin position="1"/>
        <end position="26"/>
    </location>
</feature>